<feature type="binding site" evidence="1">
    <location>
        <position position="11"/>
    </location>
    <ligand>
        <name>Zn(2+)</name>
        <dbReference type="ChEBI" id="CHEBI:29105"/>
    </ligand>
</feature>
<accession>A0A9D1ERP4</accession>
<dbReference type="SUPFAM" id="SSF48150">
    <property type="entry name" value="DNA-glycosylase"/>
    <property type="match status" value="1"/>
</dbReference>
<dbReference type="Gene3D" id="1.10.340.30">
    <property type="entry name" value="Hypothetical protein, domain 2"/>
    <property type="match status" value="1"/>
</dbReference>
<evidence type="ECO:0000256" key="1">
    <source>
        <dbReference type="PIRSR" id="PIRSR605019-1"/>
    </source>
</evidence>
<reference evidence="2" key="1">
    <citation type="submission" date="2020-10" db="EMBL/GenBank/DDBJ databases">
        <authorList>
            <person name="Gilroy R."/>
        </authorList>
    </citation>
    <scope>NUCLEOTIDE SEQUENCE</scope>
    <source>
        <strain evidence="2">CHK190-19873</strain>
    </source>
</reference>
<name>A0A9D1ERP4_9FIRM</name>
<dbReference type="AlphaFoldDB" id="A0A9D1ERP4"/>
<dbReference type="InterPro" id="IPR011257">
    <property type="entry name" value="DNA_glycosylase"/>
</dbReference>
<feature type="binding site" evidence="1">
    <location>
        <position position="25"/>
    </location>
    <ligand>
        <name>Zn(2+)</name>
        <dbReference type="ChEBI" id="CHEBI:29105"/>
    </ligand>
</feature>
<dbReference type="GO" id="GO:0046872">
    <property type="term" value="F:metal ion binding"/>
    <property type="evidence" value="ECO:0007669"/>
    <property type="project" value="UniProtKB-KW"/>
</dbReference>
<dbReference type="PANTHER" id="PTHR30037">
    <property type="entry name" value="DNA-3-METHYLADENINE GLYCOSYLASE 1"/>
    <property type="match status" value="1"/>
</dbReference>
<dbReference type="InterPro" id="IPR052891">
    <property type="entry name" value="DNA-3mA_glycosylase"/>
</dbReference>
<dbReference type="EMBL" id="DVIQ01000026">
    <property type="protein sequence ID" value="HIS31015.1"/>
    <property type="molecule type" value="Genomic_DNA"/>
</dbReference>
<dbReference type="Pfam" id="PF03352">
    <property type="entry name" value="Adenine_glyco"/>
    <property type="match status" value="1"/>
</dbReference>
<protein>
    <submittedName>
        <fullName evidence="2">DNA-3-methyladenine glycosylase I</fullName>
    </submittedName>
</protein>
<evidence type="ECO:0000313" key="2">
    <source>
        <dbReference type="EMBL" id="HIS31015.1"/>
    </source>
</evidence>
<gene>
    <name evidence="2" type="ORF">IAB44_05620</name>
</gene>
<evidence type="ECO:0000313" key="3">
    <source>
        <dbReference type="Proteomes" id="UP000823935"/>
    </source>
</evidence>
<dbReference type="PANTHER" id="PTHR30037:SF4">
    <property type="entry name" value="DNA-3-METHYLADENINE GLYCOSYLASE I"/>
    <property type="match status" value="1"/>
</dbReference>
<keyword evidence="1" id="KW-0479">Metal-binding</keyword>
<comment type="caution">
    <text evidence="2">The sequence shown here is derived from an EMBL/GenBank/DDBJ whole genome shotgun (WGS) entry which is preliminary data.</text>
</comment>
<feature type="binding site" evidence="1">
    <location>
        <position position="181"/>
    </location>
    <ligand>
        <name>Zn(2+)</name>
        <dbReference type="ChEBI" id="CHEBI:29105"/>
    </ligand>
</feature>
<proteinExistence type="predicted"/>
<dbReference type="GO" id="GO:0008725">
    <property type="term" value="F:DNA-3-methyladenine glycosylase activity"/>
    <property type="evidence" value="ECO:0007669"/>
    <property type="project" value="InterPro"/>
</dbReference>
<keyword evidence="1" id="KW-0862">Zinc</keyword>
<reference evidence="2" key="2">
    <citation type="journal article" date="2021" name="PeerJ">
        <title>Extensive microbial diversity within the chicken gut microbiome revealed by metagenomics and culture.</title>
        <authorList>
            <person name="Gilroy R."/>
            <person name="Ravi A."/>
            <person name="Getino M."/>
            <person name="Pursley I."/>
            <person name="Horton D.L."/>
            <person name="Alikhan N.F."/>
            <person name="Baker D."/>
            <person name="Gharbi K."/>
            <person name="Hall N."/>
            <person name="Watson M."/>
            <person name="Adriaenssens E.M."/>
            <person name="Foster-Nyarko E."/>
            <person name="Jarju S."/>
            <person name="Secka A."/>
            <person name="Antonio M."/>
            <person name="Oren A."/>
            <person name="Chaudhuri R.R."/>
            <person name="La Ragione R."/>
            <person name="Hildebrand F."/>
            <person name="Pallen M.J."/>
        </authorList>
    </citation>
    <scope>NUCLEOTIDE SEQUENCE</scope>
    <source>
        <strain evidence="2">CHK190-19873</strain>
    </source>
</reference>
<feature type="binding site" evidence="1">
    <location>
        <position position="177"/>
    </location>
    <ligand>
        <name>Zn(2+)</name>
        <dbReference type="ChEBI" id="CHEBI:29105"/>
    </ligand>
</feature>
<dbReference type="InterPro" id="IPR005019">
    <property type="entry name" value="Adenine_glyco"/>
</dbReference>
<sequence length="189" mass="22318">MKENCSEKQRCKWCNLANPLYVRYHDQEWGVPSHDDRALFELLILEFFQAGLSWETILNKRENFRRAFDQFDPERVRNYDETKKAVLMEDKSIIRNRRKIDAAVINAEVFLKIQREWGTFADYIWHFTDGKVIYENDRTSSPLSDQIAKDLKKRGMKFIGTTIVYSYLQAAGILNSHEEGCFLYQSGKS</sequence>
<dbReference type="GO" id="GO:0006284">
    <property type="term" value="P:base-excision repair"/>
    <property type="evidence" value="ECO:0007669"/>
    <property type="project" value="InterPro"/>
</dbReference>
<dbReference type="Proteomes" id="UP000823935">
    <property type="component" value="Unassembled WGS sequence"/>
</dbReference>
<organism evidence="2 3">
    <name type="scientific">Candidatus Limivivens intestinipullorum</name>
    <dbReference type="NCBI Taxonomy" id="2840858"/>
    <lineage>
        <taxon>Bacteria</taxon>
        <taxon>Bacillati</taxon>
        <taxon>Bacillota</taxon>
        <taxon>Clostridia</taxon>
        <taxon>Lachnospirales</taxon>
        <taxon>Lachnospiraceae</taxon>
        <taxon>Lachnospiraceae incertae sedis</taxon>
        <taxon>Candidatus Limivivens</taxon>
    </lineage>
</organism>